<evidence type="ECO:0000259" key="1">
    <source>
        <dbReference type="Pfam" id="PF07238"/>
    </source>
</evidence>
<dbReference type="Gene3D" id="2.40.10.220">
    <property type="entry name" value="predicted glycosyltransferase like domains"/>
    <property type="match status" value="1"/>
</dbReference>
<dbReference type="SUPFAM" id="SSF141371">
    <property type="entry name" value="PilZ domain-like"/>
    <property type="match status" value="1"/>
</dbReference>
<feature type="domain" description="PilZ" evidence="1">
    <location>
        <begin position="20"/>
        <end position="117"/>
    </location>
</feature>
<dbReference type="PATRIC" id="fig|445709.3.peg.902"/>
<dbReference type="Proteomes" id="UP000036700">
    <property type="component" value="Chromosome"/>
</dbReference>
<dbReference type="RefSeq" id="WP_047213167.1">
    <property type="nucleotide sequence ID" value="NZ_CP011568.3"/>
</dbReference>
<gene>
    <name evidence="2" type="ORF">ABW99_04215</name>
</gene>
<dbReference type="AlphaFoldDB" id="A0A0G3EQG1"/>
<evidence type="ECO:0000313" key="2">
    <source>
        <dbReference type="EMBL" id="AKJ67547.1"/>
    </source>
</evidence>
<reference evidence="3" key="1">
    <citation type="submission" date="2015-06" db="EMBL/GenBank/DDBJ databases">
        <authorList>
            <person name="Lim Y.L."/>
            <person name="Ee R."/>
            <person name="Yong D."/>
            <person name="How K.Y."/>
            <person name="Yin W.F."/>
            <person name="Chan K.G."/>
        </authorList>
    </citation>
    <scope>NUCLEOTIDE SEQUENCE [LARGE SCALE GENOMIC DNA]</scope>
    <source>
        <strain evidence="3">DSM 25325</strain>
    </source>
</reference>
<dbReference type="EMBL" id="CP011568">
    <property type="protein sequence ID" value="AKJ67547.1"/>
    <property type="molecule type" value="Genomic_DNA"/>
</dbReference>
<name>A0A0G3EQG1_9BURK</name>
<dbReference type="GO" id="GO:0035438">
    <property type="term" value="F:cyclic-di-GMP binding"/>
    <property type="evidence" value="ECO:0007669"/>
    <property type="project" value="InterPro"/>
</dbReference>
<protein>
    <recommendedName>
        <fullName evidence="1">PilZ domain-containing protein</fullName>
    </recommendedName>
</protein>
<dbReference type="KEGG" id="ptx:ABW99_04215"/>
<evidence type="ECO:0000313" key="3">
    <source>
        <dbReference type="Proteomes" id="UP000036700"/>
    </source>
</evidence>
<accession>A0A0G3EQG1</accession>
<sequence length="138" mass="14915">MASISNDIASKLGLSPVFPERRKEPRFRVNWHALLDFAGAISTIRVWDISREGLSIITDAAIPLNATLTLLVVGDRGEGRGQPVAVPLKAAVRNRVGTSGGYRLGAHIESIDAASWRFLLTGSAEPEPGEGDGEYREY</sequence>
<dbReference type="Pfam" id="PF07238">
    <property type="entry name" value="PilZ"/>
    <property type="match status" value="1"/>
</dbReference>
<organism evidence="2 3">
    <name type="scientific">Pandoraea thiooxydans</name>
    <dbReference type="NCBI Taxonomy" id="445709"/>
    <lineage>
        <taxon>Bacteria</taxon>
        <taxon>Pseudomonadati</taxon>
        <taxon>Pseudomonadota</taxon>
        <taxon>Betaproteobacteria</taxon>
        <taxon>Burkholderiales</taxon>
        <taxon>Burkholderiaceae</taxon>
        <taxon>Pandoraea</taxon>
    </lineage>
</organism>
<dbReference type="InterPro" id="IPR009875">
    <property type="entry name" value="PilZ_domain"/>
</dbReference>
<proteinExistence type="predicted"/>
<keyword evidence="3" id="KW-1185">Reference proteome</keyword>